<organism evidence="1 2">
    <name type="scientific">Marinobacterium marinum</name>
    <dbReference type="NCBI Taxonomy" id="2756129"/>
    <lineage>
        <taxon>Bacteria</taxon>
        <taxon>Pseudomonadati</taxon>
        <taxon>Pseudomonadota</taxon>
        <taxon>Gammaproteobacteria</taxon>
        <taxon>Oceanospirillales</taxon>
        <taxon>Oceanospirillaceae</taxon>
        <taxon>Marinobacterium</taxon>
    </lineage>
</organism>
<proteinExistence type="predicted"/>
<accession>A0A7W1WV61</accession>
<sequence>MALLAGLDFHFDLDFEEVPLKEAEQYLEELTSKYANLIFDQHTKIYVRLQEGSLKVTLAVVGALYIGIGQYGSFRSGIDYMIKDAKSLMNLVTSEIVKNGMSEADIIEKKKMHCDPDKIRRVLLAIDRLESKPKISKSDLNKELSKIRTSVRNICSSLSEEDAGFFAISIKETYWPQDREIPHFVERYKLVAREEDIVHYPVASIEQPRVNKALQRTSR</sequence>
<reference evidence="1 2" key="1">
    <citation type="submission" date="2020-07" db="EMBL/GenBank/DDBJ databases">
        <title>Bacterium isolated from marien macroalgae.</title>
        <authorList>
            <person name="Zhu K."/>
            <person name="Lu D."/>
            <person name="Du Z."/>
        </authorList>
    </citation>
    <scope>NUCLEOTIDE SEQUENCE [LARGE SCALE GENOMIC DNA]</scope>
    <source>
        <strain evidence="1 2">3-1745</strain>
    </source>
</reference>
<keyword evidence="2" id="KW-1185">Reference proteome</keyword>
<dbReference type="Proteomes" id="UP000538931">
    <property type="component" value="Unassembled WGS sequence"/>
</dbReference>
<evidence type="ECO:0000313" key="1">
    <source>
        <dbReference type="EMBL" id="MBA4500808.1"/>
    </source>
</evidence>
<gene>
    <name evidence="1" type="ORF">H1S06_00245</name>
</gene>
<protein>
    <submittedName>
        <fullName evidence="1">Uncharacterized protein</fullName>
    </submittedName>
</protein>
<comment type="caution">
    <text evidence="1">The sequence shown here is derived from an EMBL/GenBank/DDBJ whole genome shotgun (WGS) entry which is preliminary data.</text>
</comment>
<dbReference type="EMBL" id="JACEMT010000004">
    <property type="protein sequence ID" value="MBA4500808.1"/>
    <property type="molecule type" value="Genomic_DNA"/>
</dbReference>
<evidence type="ECO:0000313" key="2">
    <source>
        <dbReference type="Proteomes" id="UP000538931"/>
    </source>
</evidence>
<name>A0A7W1WV61_9GAMM</name>
<dbReference type="AlphaFoldDB" id="A0A7W1WV61"/>